<evidence type="ECO:0000256" key="3">
    <source>
        <dbReference type="ARBA" id="ARBA00044949"/>
    </source>
</evidence>
<evidence type="ECO:0000259" key="7">
    <source>
        <dbReference type="PROSITE" id="PS50056"/>
    </source>
</evidence>
<evidence type="ECO:0000313" key="8">
    <source>
        <dbReference type="EMBL" id="KEQ01346.1"/>
    </source>
</evidence>
<dbReference type="GO" id="GO:0008486">
    <property type="term" value="F:diphosphoinositol-polyphosphate diphosphatase activity"/>
    <property type="evidence" value="ECO:0007669"/>
    <property type="project" value="UniProtKB-EC"/>
</dbReference>
<dbReference type="PROSITE" id="PS50056">
    <property type="entry name" value="TYR_PHOSPHATASE_2"/>
    <property type="match status" value="1"/>
</dbReference>
<dbReference type="PANTHER" id="PTHR31126:SF72">
    <property type="entry name" value="DUAL SPECIFICITY PROTEIN PHOSPHATASE TPBA"/>
    <property type="match status" value="1"/>
</dbReference>
<dbReference type="InterPro" id="IPR029021">
    <property type="entry name" value="Prot-tyrosine_phosphatase-like"/>
</dbReference>
<organism evidence="8 9">
    <name type="scientific">Snodgrassella alvi SCGC AB-598-J21</name>
    <dbReference type="NCBI Taxonomy" id="1385367"/>
    <lineage>
        <taxon>Bacteria</taxon>
        <taxon>Pseudomonadati</taxon>
        <taxon>Pseudomonadota</taxon>
        <taxon>Betaproteobacteria</taxon>
        <taxon>Neisseriales</taxon>
        <taxon>Neisseriaceae</taxon>
        <taxon>Snodgrassella</taxon>
    </lineage>
</organism>
<proteinExistence type="inferred from homology"/>
<evidence type="ECO:0000256" key="1">
    <source>
        <dbReference type="ARBA" id="ARBA00012527"/>
    </source>
</evidence>
<dbReference type="PROSITE" id="PS50054">
    <property type="entry name" value="TYR_PHOSPHATASE_DUAL"/>
    <property type="match status" value="1"/>
</dbReference>
<gene>
    <name evidence="8" type="ORF">SASC598J21_008880</name>
</gene>
<evidence type="ECO:0000256" key="5">
    <source>
        <dbReference type="ARBA" id="ARBA00047927"/>
    </source>
</evidence>
<dbReference type="InterPro" id="IPR004861">
    <property type="entry name" value="Siw14-like"/>
</dbReference>
<dbReference type="EMBL" id="AVQL01000425">
    <property type="protein sequence ID" value="KEQ01346.1"/>
    <property type="molecule type" value="Genomic_DNA"/>
</dbReference>
<dbReference type="InterPro" id="IPR016130">
    <property type="entry name" value="Tyr_Pase_AS"/>
</dbReference>
<dbReference type="Gene3D" id="3.90.190.10">
    <property type="entry name" value="Protein tyrosine phosphatase superfamily"/>
    <property type="match status" value="1"/>
</dbReference>
<comment type="caution">
    <text evidence="8">The sequence shown here is derived from an EMBL/GenBank/DDBJ whole genome shotgun (WGS) entry which is preliminary data.</text>
</comment>
<evidence type="ECO:0000313" key="9">
    <source>
        <dbReference type="Proteomes" id="UP000027644"/>
    </source>
</evidence>
<accession>A0A074V829</accession>
<feature type="domain" description="Tyrosine-protein phosphatase" evidence="6">
    <location>
        <begin position="60"/>
        <end position="203"/>
    </location>
</feature>
<dbReference type="InterPro" id="IPR000387">
    <property type="entry name" value="Tyr_Pase_dom"/>
</dbReference>
<dbReference type="PANTHER" id="PTHR31126">
    <property type="entry name" value="TYROSINE-PROTEIN PHOSPHATASE"/>
    <property type="match status" value="1"/>
</dbReference>
<evidence type="ECO:0000259" key="6">
    <source>
        <dbReference type="PROSITE" id="PS50054"/>
    </source>
</evidence>
<comment type="catalytic activity">
    <reaction evidence="4">
        <text>5-diphospho-1D-myo-inositol 1,2,3,4,6-pentakisphosphate + H2O = 1D-myo-inositol hexakisphosphate + phosphate + H(+)</text>
        <dbReference type="Rhea" id="RHEA:22384"/>
        <dbReference type="ChEBI" id="CHEBI:15377"/>
        <dbReference type="ChEBI" id="CHEBI:15378"/>
        <dbReference type="ChEBI" id="CHEBI:43474"/>
        <dbReference type="ChEBI" id="CHEBI:58130"/>
        <dbReference type="ChEBI" id="CHEBI:58628"/>
        <dbReference type="EC" id="3.6.1.52"/>
    </reaction>
    <physiologicalReaction direction="left-to-right" evidence="4">
        <dbReference type="Rhea" id="RHEA:22385"/>
    </physiologicalReaction>
</comment>
<dbReference type="EC" id="3.6.1.52" evidence="1"/>
<feature type="domain" description="Tyrosine specific protein phosphatases" evidence="7">
    <location>
        <begin position="123"/>
        <end position="173"/>
    </location>
</feature>
<dbReference type="SUPFAM" id="SSF52799">
    <property type="entry name" value="(Phosphotyrosine protein) phosphatases II"/>
    <property type="match status" value="1"/>
</dbReference>
<dbReference type="GO" id="GO:0016791">
    <property type="term" value="F:phosphatase activity"/>
    <property type="evidence" value="ECO:0007669"/>
    <property type="project" value="TreeGrafter"/>
</dbReference>
<comment type="catalytic activity">
    <reaction evidence="5">
        <text>1,5-bis(diphospho)-1D-myo-inositol 2,3,4,6-tetrakisphosphate + H2O = 1-diphospho-1D-myo-inositol 2,3,4,5,6-pentakisphosphate + phosphate + 2 H(+)</text>
        <dbReference type="Rhea" id="RHEA:79699"/>
        <dbReference type="ChEBI" id="CHEBI:15377"/>
        <dbReference type="ChEBI" id="CHEBI:15378"/>
        <dbReference type="ChEBI" id="CHEBI:43474"/>
        <dbReference type="ChEBI" id="CHEBI:74946"/>
        <dbReference type="ChEBI" id="CHEBI:77983"/>
        <dbReference type="EC" id="3.6.1.52"/>
    </reaction>
    <physiologicalReaction direction="left-to-right" evidence="5">
        <dbReference type="Rhea" id="RHEA:79700"/>
    </physiologicalReaction>
</comment>
<dbReference type="Pfam" id="PF03162">
    <property type="entry name" value="Y_phosphatase2"/>
    <property type="match status" value="1"/>
</dbReference>
<dbReference type="PROSITE" id="PS00383">
    <property type="entry name" value="TYR_PHOSPHATASE_1"/>
    <property type="match status" value="1"/>
</dbReference>
<dbReference type="AlphaFoldDB" id="A0A074V829"/>
<reference evidence="8 9" key="1">
    <citation type="journal article" date="2014" name="PLoS Genet.">
        <title>Hidden diversity in honey bee gut symbionts detected by single-cell genomics.</title>
        <authorList>
            <person name="Engel P."/>
            <person name="Stepanauskas R."/>
            <person name="Moran N."/>
        </authorList>
    </citation>
    <scope>NUCLEOTIDE SEQUENCE [LARGE SCALE GENOMIC DNA]</scope>
    <source>
        <strain evidence="8 9">SCGC AB-598-J21</strain>
    </source>
</reference>
<dbReference type="InterPro" id="IPR020422">
    <property type="entry name" value="TYR_PHOSPHATASE_DUAL_dom"/>
</dbReference>
<dbReference type="Proteomes" id="UP000027644">
    <property type="component" value="Unassembled WGS sequence"/>
</dbReference>
<sequence length="206" mass="24270">MHCYYSVGYSHSLKFIRILLPLSFYGFRMTRIANIFLWCCVCFIISSCQSYANSNQLPGNFYKVSDDVYRSEQPSLKEAEQLNKIGIKTIINLRSWHSDQDKIANTDMSEIRIDMRAENITDEKIIQILKAIKNSPKPVLIHCWHGSDRTGVVIAMYRLIFQNWTKKQAIKELMKPELNHHYKIYPNIQRYIQDVDVEKIRQAVFE</sequence>
<keyword evidence="2" id="KW-0378">Hydrolase</keyword>
<name>A0A074V829_9NEIS</name>
<protein>
    <recommendedName>
        <fullName evidence="1">diphosphoinositol-polyphosphate diphosphatase</fullName>
        <ecNumber evidence="1">3.6.1.52</ecNumber>
    </recommendedName>
</protein>
<comment type="similarity">
    <text evidence="3">Belongs to the protein-tyrosine phosphatase family. Atypical dual-specificity phosphatase Siw14-like subfamily.</text>
</comment>
<evidence type="ECO:0000256" key="4">
    <source>
        <dbReference type="ARBA" id="ARBA00047342"/>
    </source>
</evidence>
<evidence type="ECO:0000256" key="2">
    <source>
        <dbReference type="ARBA" id="ARBA00022801"/>
    </source>
</evidence>